<gene>
    <name evidence="1" type="ORF">METZ01_LOCUS278518</name>
</gene>
<sequence length="109" mass="12020">MKAYLWPCVACLLVGMVAHASAQGPLEDPPPTYIGYRVTSPIRIDGHLSEAHWKHTPRMGFAGLVDGAPAWFDSYSQMVWDDENLYVGFWAADPNVFGSVGPDTPEPRD</sequence>
<evidence type="ECO:0008006" key="2">
    <source>
        <dbReference type="Google" id="ProtNLM"/>
    </source>
</evidence>
<dbReference type="EMBL" id="UINC01081625">
    <property type="protein sequence ID" value="SVC25664.1"/>
    <property type="molecule type" value="Genomic_DNA"/>
</dbReference>
<accession>A0A382KL90</accession>
<protein>
    <recommendedName>
        <fullName evidence="2">Carbohydrate-binding domain-containing protein</fullName>
    </recommendedName>
</protein>
<feature type="non-terminal residue" evidence="1">
    <location>
        <position position="109"/>
    </location>
</feature>
<evidence type="ECO:0000313" key="1">
    <source>
        <dbReference type="EMBL" id="SVC25664.1"/>
    </source>
</evidence>
<dbReference type="Gene3D" id="2.60.40.1190">
    <property type="match status" value="1"/>
</dbReference>
<name>A0A382KL90_9ZZZZ</name>
<reference evidence="1" key="1">
    <citation type="submission" date="2018-05" db="EMBL/GenBank/DDBJ databases">
        <authorList>
            <person name="Lanie J.A."/>
            <person name="Ng W.-L."/>
            <person name="Kazmierczak K.M."/>
            <person name="Andrzejewski T.M."/>
            <person name="Davidsen T.M."/>
            <person name="Wayne K.J."/>
            <person name="Tettelin H."/>
            <person name="Glass J.I."/>
            <person name="Rusch D."/>
            <person name="Podicherti R."/>
            <person name="Tsui H.-C.T."/>
            <person name="Winkler M.E."/>
        </authorList>
    </citation>
    <scope>NUCLEOTIDE SEQUENCE</scope>
</reference>
<organism evidence="1">
    <name type="scientific">marine metagenome</name>
    <dbReference type="NCBI Taxonomy" id="408172"/>
    <lineage>
        <taxon>unclassified sequences</taxon>
        <taxon>metagenomes</taxon>
        <taxon>ecological metagenomes</taxon>
    </lineage>
</organism>
<proteinExistence type="predicted"/>
<dbReference type="AlphaFoldDB" id="A0A382KL90"/>
<dbReference type="SUPFAM" id="SSF49344">
    <property type="entry name" value="CBD9-like"/>
    <property type="match status" value="1"/>
</dbReference>